<organism evidence="4 5">
    <name type="scientific">Microbacterium awajiense</name>
    <dbReference type="NCBI Taxonomy" id="415214"/>
    <lineage>
        <taxon>Bacteria</taxon>
        <taxon>Bacillati</taxon>
        <taxon>Actinomycetota</taxon>
        <taxon>Actinomycetes</taxon>
        <taxon>Micrococcales</taxon>
        <taxon>Microbacteriaceae</taxon>
        <taxon>Microbacterium</taxon>
    </lineage>
</organism>
<keyword evidence="4" id="KW-0012">Acyltransferase</keyword>
<keyword evidence="1" id="KW-1133">Transmembrane helix</keyword>
<proteinExistence type="predicted"/>
<keyword evidence="4" id="KW-0808">Transferase</keyword>
<protein>
    <submittedName>
        <fullName evidence="4">Acyltransferase family protein</fullName>
    </submittedName>
</protein>
<feature type="transmembrane region" description="Helical" evidence="1">
    <location>
        <begin position="308"/>
        <end position="327"/>
    </location>
</feature>
<evidence type="ECO:0000259" key="2">
    <source>
        <dbReference type="Pfam" id="PF01757"/>
    </source>
</evidence>
<feature type="transmembrane region" description="Helical" evidence="1">
    <location>
        <begin position="216"/>
        <end position="235"/>
    </location>
</feature>
<dbReference type="InterPro" id="IPR043968">
    <property type="entry name" value="SGNH"/>
</dbReference>
<feature type="transmembrane region" description="Helical" evidence="1">
    <location>
        <begin position="53"/>
        <end position="75"/>
    </location>
</feature>
<feature type="transmembrane region" description="Helical" evidence="1">
    <location>
        <begin position="190"/>
        <end position="207"/>
    </location>
</feature>
<dbReference type="Pfam" id="PF19040">
    <property type="entry name" value="SGNH"/>
    <property type="match status" value="1"/>
</dbReference>
<accession>A0ABP7AMG0</accession>
<sequence>MVIAFHAGLPLPGGFAGVDVFFVISGFVITAMLQREWSRAGRISLRRFYTRRFVRLTPALAVTVTVTMLLTAAVISPLGPQQNAAATAVGSMFIVANVVIANTTGGYFSAAAETNPLLNVWSLSVEEQFYLLFPLMLILGWALARRRRTRLAPVVVVACVAALSFALALVDENALSFPGAKDALGFYSPLPRAWEFAVGALVALCMMRRRRASTRLATAAGILGLAGLALTLFVIDSSTPFPGLWTLLPVAATLLLLIAGQADANNPVSRMLSCRPLVAIGDRSYSLYLWHWPIIVIASALFPDAPGMKLIAAVIAAVPAIASYRFVEQPLRRRRYSKRSLGALVSVTLGVPLVVATLVWVGSTSGYGNATIQAFQRATKAHYCPNERRLPGATVECSFDDSASGPPVYLIGDSHAAHIRDAVASAAGQTDSPFASRVSPACQAFDTVIGTVGAPAVPHCAQYFADTMAWLDAAEPGVVVISTAWRPFWDDTVRLGPSEQEMSVSSTDKLRFLREGLAHTVRALSAAGHRVVLTHDVPVFTDDLDYEPAECGLLRLASGDCDRVMPRRTALAQLDLVKPHIDAVARETGSKTIDFFDLLCDDEGCPTRIPEFVIYGDSNHISADASLMLAVAFVPLIQDLEETDAP</sequence>
<dbReference type="PANTHER" id="PTHR23028:SF53">
    <property type="entry name" value="ACYL_TRANSF_3 DOMAIN-CONTAINING PROTEIN"/>
    <property type="match status" value="1"/>
</dbReference>
<keyword evidence="1" id="KW-0472">Membrane</keyword>
<feature type="domain" description="SGNH" evidence="3">
    <location>
        <begin position="393"/>
        <end position="634"/>
    </location>
</feature>
<comment type="caution">
    <text evidence="4">The sequence shown here is derived from an EMBL/GenBank/DDBJ whole genome shotgun (WGS) entry which is preliminary data.</text>
</comment>
<feature type="transmembrane region" description="Helical" evidence="1">
    <location>
        <begin position="339"/>
        <end position="361"/>
    </location>
</feature>
<feature type="transmembrane region" description="Helical" evidence="1">
    <location>
        <begin position="128"/>
        <end position="144"/>
    </location>
</feature>
<evidence type="ECO:0000259" key="3">
    <source>
        <dbReference type="Pfam" id="PF19040"/>
    </source>
</evidence>
<evidence type="ECO:0000313" key="5">
    <source>
        <dbReference type="Proteomes" id="UP001501697"/>
    </source>
</evidence>
<dbReference type="Pfam" id="PF01757">
    <property type="entry name" value="Acyl_transf_3"/>
    <property type="match status" value="1"/>
</dbReference>
<evidence type="ECO:0000256" key="1">
    <source>
        <dbReference type="SAM" id="Phobius"/>
    </source>
</evidence>
<dbReference type="InterPro" id="IPR002656">
    <property type="entry name" value="Acyl_transf_3_dom"/>
</dbReference>
<name>A0ABP7AMG0_9MICO</name>
<evidence type="ECO:0000313" key="4">
    <source>
        <dbReference type="EMBL" id="GAA3635525.1"/>
    </source>
</evidence>
<feature type="transmembrane region" description="Helical" evidence="1">
    <location>
        <begin position="241"/>
        <end position="264"/>
    </location>
</feature>
<dbReference type="SUPFAM" id="SSF52266">
    <property type="entry name" value="SGNH hydrolase"/>
    <property type="match status" value="1"/>
</dbReference>
<reference evidence="5" key="1">
    <citation type="journal article" date="2019" name="Int. J. Syst. Evol. Microbiol.">
        <title>The Global Catalogue of Microorganisms (GCM) 10K type strain sequencing project: providing services to taxonomists for standard genome sequencing and annotation.</title>
        <authorList>
            <consortium name="The Broad Institute Genomics Platform"/>
            <consortium name="The Broad Institute Genome Sequencing Center for Infectious Disease"/>
            <person name="Wu L."/>
            <person name="Ma J."/>
        </authorList>
    </citation>
    <scope>NUCLEOTIDE SEQUENCE [LARGE SCALE GENOMIC DNA]</scope>
    <source>
        <strain evidence="5">JCM 16544</strain>
    </source>
</reference>
<dbReference type="Proteomes" id="UP001501697">
    <property type="component" value="Unassembled WGS sequence"/>
</dbReference>
<feature type="transmembrane region" description="Helical" evidence="1">
    <location>
        <begin position="12"/>
        <end position="33"/>
    </location>
</feature>
<dbReference type="GO" id="GO:0016746">
    <property type="term" value="F:acyltransferase activity"/>
    <property type="evidence" value="ECO:0007669"/>
    <property type="project" value="UniProtKB-KW"/>
</dbReference>
<feature type="transmembrane region" description="Helical" evidence="1">
    <location>
        <begin position="151"/>
        <end position="170"/>
    </location>
</feature>
<gene>
    <name evidence="4" type="ORF">GCM10022200_18550</name>
</gene>
<keyword evidence="1" id="KW-0812">Transmembrane</keyword>
<dbReference type="PANTHER" id="PTHR23028">
    <property type="entry name" value="ACETYLTRANSFERASE"/>
    <property type="match status" value="1"/>
</dbReference>
<dbReference type="EMBL" id="BAAAYU010000005">
    <property type="protein sequence ID" value="GAA3635525.1"/>
    <property type="molecule type" value="Genomic_DNA"/>
</dbReference>
<dbReference type="InterPro" id="IPR050879">
    <property type="entry name" value="Acyltransferase_3"/>
</dbReference>
<feature type="domain" description="Acyltransferase 3" evidence="2">
    <location>
        <begin position="2"/>
        <end position="319"/>
    </location>
</feature>
<keyword evidence="5" id="KW-1185">Reference proteome</keyword>
<feature type="transmembrane region" description="Helical" evidence="1">
    <location>
        <begin position="285"/>
        <end position="302"/>
    </location>
</feature>